<protein>
    <submittedName>
        <fullName evidence="1">Asp-tRNA(Asn)/Glu-tRNA(Gln) amidotransferase A subunit family amidase</fullName>
    </submittedName>
</protein>
<comment type="caution">
    <text evidence="1">The sequence shown here is derived from an EMBL/GenBank/DDBJ whole genome shotgun (WGS) entry which is preliminary data.</text>
</comment>
<reference evidence="1 2" key="1">
    <citation type="submission" date="2024-07" db="EMBL/GenBank/DDBJ databases">
        <title>Mealworm larvae gut microbial communities from Newark, Delaware, USA.</title>
        <authorList>
            <person name="Blenner M."/>
        </authorList>
    </citation>
    <scope>NUCLEOTIDE SEQUENCE [LARGE SCALE GENOMIC DNA]</scope>
    <source>
        <strain evidence="1 2">UD i117</strain>
    </source>
</reference>
<gene>
    <name evidence="1" type="ORF">ABH903_001667</name>
</gene>
<accession>A0ABV4EJE7</accession>
<sequence length="348" mass="38296">MRLHPSWGVISIRGNWPLFPARDVVVPHTRTMPDMLRILDVLVQDDPITRGDFWRRQDVVEVPAASSRRPPSYLGLTDPNALQGRRLAVPAMYLGLDPDYPMAVRESVLAGWERARSRLKDLGAEVIVSDFPLISAFEAERPGQKFIGKLGDLPPEWSQIEFGSFLAFGWDDFLRANGDPSIPDLRAVESREIYPPAPGALPDRYERLGDQSDRFADTVDSARAGLEDPRSHPLFACGLRALVALREELVYAWMRERGFDALVLPANADVDEAAADLAWANGVVFSHGNYALRQVGLPTVTVPMGIMDDTRIPVGLTFAGPSGSDAALLGWAAAFDAESMRQPPALEV</sequence>
<proteinExistence type="predicted"/>
<dbReference type="PANTHER" id="PTHR42678:SF11">
    <property type="entry name" value="AMIDASE FAMILY PROTEIN"/>
    <property type="match status" value="1"/>
</dbReference>
<dbReference type="PANTHER" id="PTHR42678">
    <property type="entry name" value="AMIDASE"/>
    <property type="match status" value="1"/>
</dbReference>
<dbReference type="InterPro" id="IPR036928">
    <property type="entry name" value="AS_sf"/>
</dbReference>
<evidence type="ECO:0000313" key="1">
    <source>
        <dbReference type="EMBL" id="MEY9258646.1"/>
    </source>
</evidence>
<dbReference type="SUPFAM" id="SSF75304">
    <property type="entry name" value="Amidase signature (AS) enzymes"/>
    <property type="match status" value="1"/>
</dbReference>
<dbReference type="Proteomes" id="UP001565435">
    <property type="component" value="Unassembled WGS sequence"/>
</dbReference>
<dbReference type="Gene3D" id="3.90.1300.10">
    <property type="entry name" value="Amidase signature (AS) domain"/>
    <property type="match status" value="1"/>
</dbReference>
<organism evidence="1 2">
    <name type="scientific">Brevibacterium epidermidis</name>
    <dbReference type="NCBI Taxonomy" id="1698"/>
    <lineage>
        <taxon>Bacteria</taxon>
        <taxon>Bacillati</taxon>
        <taxon>Actinomycetota</taxon>
        <taxon>Actinomycetes</taxon>
        <taxon>Micrococcales</taxon>
        <taxon>Brevibacteriaceae</taxon>
        <taxon>Brevibacterium</taxon>
    </lineage>
</organism>
<dbReference type="RefSeq" id="WP_370035963.1">
    <property type="nucleotide sequence ID" value="NZ_JBGBYS010000007.1"/>
</dbReference>
<keyword evidence="2" id="KW-1185">Reference proteome</keyword>
<dbReference type="EMBL" id="JBGBYS010000007">
    <property type="protein sequence ID" value="MEY9258646.1"/>
    <property type="molecule type" value="Genomic_DNA"/>
</dbReference>
<name>A0ABV4EJE7_BREEP</name>
<evidence type="ECO:0000313" key="2">
    <source>
        <dbReference type="Proteomes" id="UP001565435"/>
    </source>
</evidence>